<dbReference type="Proteomes" id="UP001230496">
    <property type="component" value="Chromosome"/>
</dbReference>
<proteinExistence type="predicted"/>
<dbReference type="AlphaFoldDB" id="A0AA51NCP4"/>
<reference evidence="1 2" key="1">
    <citation type="submission" date="2023-08" db="EMBL/GenBank/DDBJ databases">
        <title>Comparative genomics and taxonomic characterization of three novel marine species of genus Marivirga.</title>
        <authorList>
            <person name="Muhammad N."/>
            <person name="Kim S.-G."/>
        </authorList>
    </citation>
    <scope>NUCLEOTIDE SEQUENCE [LARGE SCALE GENOMIC DNA]</scope>
    <source>
        <strain evidence="1 2">BDSF4-3</strain>
    </source>
</reference>
<sequence length="353" mass="39176">MKKNILIGSKISNYSLIIITLIFIVSCGDKKVTPKVTQLNSNTDALIIGLQSFNDSIVWASGTYSTLLKSSNAGADWQVFTYPKVDSLQFRDVHPISDKEAIVLSAGEGRLSQIFYFHVESGWRKVFQMKNKQGFIDAVQFWENGQGLVYGDAIDSLAYILKTTDFGRSWDRIPTAPLTNEGEGGFASSGSNILTGDEGKAWIATGANGSARVFYTADYGRSWEVKNTPMMTGEFAGLTAIKNSNDKLWITGGDLAITDQQLENVYYSEDDSKNWKTLPKHQTLGSFYGMAVTNYLGNEFVIVCGPKGAEIWLGDQQKWKILSEEDIWTTTFIDSRTALMAGRNGKMYKVELE</sequence>
<organism evidence="1 2">
    <name type="scientific">Marivirga salinarum</name>
    <dbReference type="NCBI Taxonomy" id="3059078"/>
    <lineage>
        <taxon>Bacteria</taxon>
        <taxon>Pseudomonadati</taxon>
        <taxon>Bacteroidota</taxon>
        <taxon>Cytophagia</taxon>
        <taxon>Cytophagales</taxon>
        <taxon>Marivirgaceae</taxon>
        <taxon>Marivirga</taxon>
    </lineage>
</organism>
<dbReference type="Gene3D" id="2.130.10.10">
    <property type="entry name" value="YVTN repeat-like/Quinoprotein amine dehydrogenase"/>
    <property type="match status" value="1"/>
</dbReference>
<dbReference type="InterPro" id="IPR015943">
    <property type="entry name" value="WD40/YVTN_repeat-like_dom_sf"/>
</dbReference>
<dbReference type="RefSeq" id="WP_308350989.1">
    <property type="nucleotide sequence ID" value="NZ_CP129971.1"/>
</dbReference>
<dbReference type="KEGG" id="msaa:QYS49_34475"/>
<keyword evidence="2" id="KW-1185">Reference proteome</keyword>
<dbReference type="PANTHER" id="PTHR47199:SF2">
    <property type="entry name" value="PHOTOSYSTEM II STABILITY_ASSEMBLY FACTOR HCF136, CHLOROPLASTIC"/>
    <property type="match status" value="1"/>
</dbReference>
<dbReference type="PROSITE" id="PS51257">
    <property type="entry name" value="PROKAR_LIPOPROTEIN"/>
    <property type="match status" value="1"/>
</dbReference>
<gene>
    <name evidence="1" type="ORF">QYS49_34475</name>
</gene>
<protein>
    <recommendedName>
        <fullName evidence="3">Oxidoreductase</fullName>
    </recommendedName>
</protein>
<evidence type="ECO:0008006" key="3">
    <source>
        <dbReference type="Google" id="ProtNLM"/>
    </source>
</evidence>
<dbReference type="PANTHER" id="PTHR47199">
    <property type="entry name" value="PHOTOSYSTEM II STABILITY/ASSEMBLY FACTOR HCF136, CHLOROPLASTIC"/>
    <property type="match status" value="1"/>
</dbReference>
<name>A0AA51NCP4_9BACT</name>
<dbReference type="SUPFAM" id="SSF110296">
    <property type="entry name" value="Oligoxyloglucan reducing end-specific cellobiohydrolase"/>
    <property type="match status" value="1"/>
</dbReference>
<accession>A0AA51NCP4</accession>
<dbReference type="EMBL" id="CP129971">
    <property type="protein sequence ID" value="WMN12733.1"/>
    <property type="molecule type" value="Genomic_DNA"/>
</dbReference>
<evidence type="ECO:0000313" key="1">
    <source>
        <dbReference type="EMBL" id="WMN12733.1"/>
    </source>
</evidence>
<evidence type="ECO:0000313" key="2">
    <source>
        <dbReference type="Proteomes" id="UP001230496"/>
    </source>
</evidence>